<evidence type="ECO:0000256" key="4">
    <source>
        <dbReference type="ARBA" id="ARBA00023157"/>
    </source>
</evidence>
<dbReference type="Gene3D" id="2.40.50.40">
    <property type="match status" value="1"/>
</dbReference>
<evidence type="ECO:0000256" key="5">
    <source>
        <dbReference type="RuleBase" id="RU361150"/>
    </source>
</evidence>
<reference evidence="7" key="1">
    <citation type="submission" date="2020-03" db="EMBL/GenBank/DDBJ databases">
        <title>Long-read based genome assembly of a Labrador retriever dog.</title>
        <authorList>
            <person name="Eory L."/>
            <person name="Zhang W."/>
            <person name="Schoenebeck J."/>
        </authorList>
    </citation>
    <scope>NUCLEOTIDE SEQUENCE [LARGE SCALE GENOMIC DNA]</scope>
    <source>
        <strain evidence="7">Labrador retriever</strain>
    </source>
</reference>
<dbReference type="Proteomes" id="UP000805418">
    <property type="component" value="Chromosome 20"/>
</dbReference>
<reference evidence="7" key="3">
    <citation type="submission" date="2025-09" db="UniProtKB">
        <authorList>
            <consortium name="Ensembl"/>
        </authorList>
    </citation>
    <scope>IDENTIFICATION</scope>
    <source>
        <strain evidence="7">Boxer</strain>
    </source>
</reference>
<comment type="subcellular location">
    <subcellularLocation>
        <location evidence="5">Secreted</location>
    </subcellularLocation>
</comment>
<dbReference type="PANTHER" id="PTHR12015">
    <property type="entry name" value="SMALL INDUCIBLE CYTOKINE A"/>
    <property type="match status" value="1"/>
</dbReference>
<feature type="chain" id="PRO_5039777457" description="C-C motif chemokine" evidence="5">
    <location>
        <begin position="32"/>
        <end position="164"/>
    </location>
</feature>
<dbReference type="PANTHER" id="PTHR12015:SF70">
    <property type="entry name" value="C-C MOTIF CHEMOKINE 25"/>
    <property type="match status" value="1"/>
</dbReference>
<comment type="similarity">
    <text evidence="1 5">Belongs to the intercrine beta (chemokine CC) family.</text>
</comment>
<feature type="region of interest" description="Disordered" evidence="6">
    <location>
        <begin position="109"/>
        <end position="164"/>
    </location>
</feature>
<dbReference type="Pfam" id="PF00048">
    <property type="entry name" value="IL8"/>
    <property type="match status" value="1"/>
</dbReference>
<dbReference type="GeneID" id="448798"/>
<evidence type="ECO:0000313" key="7">
    <source>
        <dbReference type="Ensembl" id="ENSCAFP00845040171.1"/>
    </source>
</evidence>
<proteinExistence type="inferred from homology"/>
<dbReference type="GO" id="GO:0008009">
    <property type="term" value="F:chemokine activity"/>
    <property type="evidence" value="ECO:0007669"/>
    <property type="project" value="InterPro"/>
</dbReference>
<dbReference type="PROSITE" id="PS00472">
    <property type="entry name" value="SMALL_CYTOKINES_CC"/>
    <property type="match status" value="1"/>
</dbReference>
<feature type="signal peptide" evidence="5">
    <location>
        <begin position="1"/>
        <end position="31"/>
    </location>
</feature>
<gene>
    <name evidence="7" type="primary">CCL25</name>
</gene>
<dbReference type="RefSeq" id="XP_038282316.1">
    <property type="nucleotide sequence ID" value="XM_038426388.1"/>
</dbReference>
<keyword evidence="8" id="KW-1185">Reference proteome</keyword>
<accession>A0A8I3S6Y5</accession>
<dbReference type="OrthoDB" id="9930747at2759"/>
<dbReference type="GO" id="GO:0005615">
    <property type="term" value="C:extracellular space"/>
    <property type="evidence" value="ECO:0007669"/>
    <property type="project" value="UniProtKB-KW"/>
</dbReference>
<dbReference type="SUPFAM" id="SSF54117">
    <property type="entry name" value="Interleukin 8-like chemokines"/>
    <property type="match status" value="1"/>
</dbReference>
<dbReference type="Ensembl" id="ENSCAFT00845051219.1">
    <property type="protein sequence ID" value="ENSCAFP00845040171.1"/>
    <property type="gene ID" value="ENSCAFG00845028954.1"/>
</dbReference>
<keyword evidence="2 5" id="KW-0145">Chemotaxis</keyword>
<organism evidence="7 8">
    <name type="scientific">Canis lupus familiaris</name>
    <name type="common">Dog</name>
    <name type="synonym">Canis familiaris</name>
    <dbReference type="NCBI Taxonomy" id="9615"/>
    <lineage>
        <taxon>Eukaryota</taxon>
        <taxon>Metazoa</taxon>
        <taxon>Chordata</taxon>
        <taxon>Craniata</taxon>
        <taxon>Vertebrata</taxon>
        <taxon>Euteleostomi</taxon>
        <taxon>Mammalia</taxon>
        <taxon>Eutheria</taxon>
        <taxon>Laurasiatheria</taxon>
        <taxon>Carnivora</taxon>
        <taxon>Caniformia</taxon>
        <taxon>Canidae</taxon>
        <taxon>Canis</taxon>
    </lineage>
</organism>
<keyword evidence="5" id="KW-0732">Signal</keyword>
<protein>
    <recommendedName>
        <fullName evidence="5">C-C motif chemokine</fullName>
    </recommendedName>
</protein>
<dbReference type="CTD" id="6370"/>
<name>A0A8I3S6Y5_CANLF</name>
<reference evidence="7" key="2">
    <citation type="submission" date="2025-08" db="UniProtKB">
        <authorList>
            <consortium name="Ensembl"/>
        </authorList>
    </citation>
    <scope>IDENTIFICATION</scope>
    <source>
        <strain evidence="7">Boxer</strain>
    </source>
</reference>
<evidence type="ECO:0000256" key="6">
    <source>
        <dbReference type="SAM" id="MobiDB-lite"/>
    </source>
</evidence>
<evidence type="ECO:0000313" key="8">
    <source>
        <dbReference type="Proteomes" id="UP000805418"/>
    </source>
</evidence>
<dbReference type="AlphaFoldDB" id="A0A8I3S6Y5"/>
<evidence type="ECO:0000256" key="3">
    <source>
        <dbReference type="ARBA" id="ARBA00022514"/>
    </source>
</evidence>
<feature type="compositionally biased region" description="Basic residues" evidence="6">
    <location>
        <begin position="137"/>
        <end position="154"/>
    </location>
</feature>
<sequence length="164" mass="18288">MGSDTRGGGSVCAMNLWLLVCLVASLMGAWSTVHTQGVSEDCCLAYHHRARPRLLMRAQGYQRQEVSGSCNLPAVIFFFPKNKMLCVNPRVNWLPNVFKFLDNRNNTHSKQHLGSRRNLQDSHLGGQRSNTGMSRLAHSKSKSSRSTRSNKKKTSFLNMANPGP</sequence>
<dbReference type="GeneTree" id="ENSGT01130000278316"/>
<evidence type="ECO:0000256" key="1">
    <source>
        <dbReference type="ARBA" id="ARBA00010868"/>
    </source>
</evidence>
<evidence type="ECO:0000256" key="2">
    <source>
        <dbReference type="ARBA" id="ARBA00022500"/>
    </source>
</evidence>
<dbReference type="InterPro" id="IPR001811">
    <property type="entry name" value="Chemokine_IL8-like_dom"/>
</dbReference>
<keyword evidence="3 5" id="KW-0202">Cytokine</keyword>
<keyword evidence="5" id="KW-0964">Secreted</keyword>
<keyword evidence="4" id="KW-1015">Disulfide bond</keyword>
<dbReference type="InterPro" id="IPR000827">
    <property type="entry name" value="Chemokine_CC_CS"/>
</dbReference>
<dbReference type="SMART" id="SM00199">
    <property type="entry name" value="SCY"/>
    <property type="match status" value="1"/>
</dbReference>
<dbReference type="InterPro" id="IPR036048">
    <property type="entry name" value="Interleukin_8-like_sf"/>
</dbReference>
<dbReference type="InterPro" id="IPR039809">
    <property type="entry name" value="Chemokine_b/g/d"/>
</dbReference>
<dbReference type="GO" id="GO:0006955">
    <property type="term" value="P:immune response"/>
    <property type="evidence" value="ECO:0007669"/>
    <property type="project" value="InterPro"/>
</dbReference>